<feature type="domain" description="Solute-binding protein family 5" evidence="5">
    <location>
        <begin position="86"/>
        <end position="472"/>
    </location>
</feature>
<dbReference type="EMBL" id="JAVDQF010000001">
    <property type="protein sequence ID" value="MDR6268319.1"/>
    <property type="molecule type" value="Genomic_DNA"/>
</dbReference>
<comment type="similarity">
    <text evidence="1">Belongs to the bacterial solute-binding protein 5 family.</text>
</comment>
<proteinExistence type="inferred from homology"/>
<feature type="signal peptide" evidence="4">
    <location>
        <begin position="1"/>
        <end position="26"/>
    </location>
</feature>
<name>A0ABU1J829_9MICC</name>
<dbReference type="CDD" id="cd08493">
    <property type="entry name" value="PBP2_DppA_like"/>
    <property type="match status" value="1"/>
</dbReference>
<evidence type="ECO:0000313" key="6">
    <source>
        <dbReference type="EMBL" id="MDR6268319.1"/>
    </source>
</evidence>
<sequence length="551" mass="58813">MRRRSMLPIAVAAVLALGLASCTAHPTNPTSGSASASASASPVVFNFGTSADPLSLDPALATDSDSERVSRQIFEGLVSLDQTTGKPSPALATSWTSSNNGYAYQFKLRENVTFQDGQPFDAAAVCTNFNRWFTYPVQSNPASLPATFRDVFKAFSNDPGNSVFKSCTASDASTVEIALSVAVTNFVEALSQPGFGIASPAALASGTADVLDQKAGANPVSNFGLNPVGTGPFKFASWQNGTVTLTQNPDYWGDKGQIETVNFVTYRQSAARLQALLSGRIDGFDFVTTDSYDALVKQGLQILPRDPFSVMYVGLNQQIPVMQDLKVRQAAAMAINKDAIVKSYFIDGSAPTSQFIPPKLSGFNNQVPGIGYNPENAKKTLSESSYQGEPLEFYYPLNVTRSYLPAPEKIYAEIAAQLTAVGFNIKPVPIEWSDNYLAKVTSPGTRAFDLLGTQGAYSDPDNFVGNLFGGPNTELGYNDPQLISKINRARSLPDGAERVAAYQAINNDIVSTVPAIPIVFPISALALSAKVTSYPVSPVLSEVFNKIKLSS</sequence>
<dbReference type="PROSITE" id="PS51257">
    <property type="entry name" value="PROKAR_LIPOPROTEIN"/>
    <property type="match status" value="1"/>
</dbReference>
<gene>
    <name evidence="6" type="ORF">JOE69_000557</name>
</gene>
<dbReference type="Gene3D" id="3.10.105.10">
    <property type="entry name" value="Dipeptide-binding Protein, Domain 3"/>
    <property type="match status" value="1"/>
</dbReference>
<dbReference type="Proteomes" id="UP001185069">
    <property type="component" value="Unassembled WGS sequence"/>
</dbReference>
<keyword evidence="3 4" id="KW-0732">Signal</keyword>
<dbReference type="InterPro" id="IPR030678">
    <property type="entry name" value="Peptide/Ni-bd"/>
</dbReference>
<dbReference type="PANTHER" id="PTHR30290:SF9">
    <property type="entry name" value="OLIGOPEPTIDE-BINDING PROTEIN APPA"/>
    <property type="match status" value="1"/>
</dbReference>
<evidence type="ECO:0000259" key="5">
    <source>
        <dbReference type="Pfam" id="PF00496"/>
    </source>
</evidence>
<dbReference type="Gene3D" id="3.40.190.10">
    <property type="entry name" value="Periplasmic binding protein-like II"/>
    <property type="match status" value="1"/>
</dbReference>
<dbReference type="Gene3D" id="3.90.76.10">
    <property type="entry name" value="Dipeptide-binding Protein, Domain 1"/>
    <property type="match status" value="1"/>
</dbReference>
<dbReference type="Pfam" id="PF00496">
    <property type="entry name" value="SBP_bac_5"/>
    <property type="match status" value="1"/>
</dbReference>
<comment type="caution">
    <text evidence="6">The sequence shown here is derived from an EMBL/GenBank/DDBJ whole genome shotgun (WGS) entry which is preliminary data.</text>
</comment>
<dbReference type="SUPFAM" id="SSF53850">
    <property type="entry name" value="Periplasmic binding protein-like II"/>
    <property type="match status" value="1"/>
</dbReference>
<feature type="chain" id="PRO_5047533000" evidence="4">
    <location>
        <begin position="27"/>
        <end position="551"/>
    </location>
</feature>
<dbReference type="InterPro" id="IPR039424">
    <property type="entry name" value="SBP_5"/>
</dbReference>
<organism evidence="6 7">
    <name type="scientific">Arthrobacter russicus</name>
    <dbReference type="NCBI Taxonomy" id="172040"/>
    <lineage>
        <taxon>Bacteria</taxon>
        <taxon>Bacillati</taxon>
        <taxon>Actinomycetota</taxon>
        <taxon>Actinomycetes</taxon>
        <taxon>Micrococcales</taxon>
        <taxon>Micrococcaceae</taxon>
        <taxon>Arthrobacter</taxon>
    </lineage>
</organism>
<keyword evidence="7" id="KW-1185">Reference proteome</keyword>
<protein>
    <submittedName>
        <fullName evidence="6">Peptide/nickel transport system substrate-binding protein</fullName>
    </submittedName>
</protein>
<accession>A0ABU1J829</accession>
<dbReference type="InterPro" id="IPR000914">
    <property type="entry name" value="SBP_5_dom"/>
</dbReference>
<evidence type="ECO:0000256" key="1">
    <source>
        <dbReference type="ARBA" id="ARBA00005695"/>
    </source>
</evidence>
<evidence type="ECO:0000313" key="7">
    <source>
        <dbReference type="Proteomes" id="UP001185069"/>
    </source>
</evidence>
<reference evidence="6 7" key="1">
    <citation type="submission" date="2023-07" db="EMBL/GenBank/DDBJ databases">
        <title>Sequencing the genomes of 1000 actinobacteria strains.</title>
        <authorList>
            <person name="Klenk H.-P."/>
        </authorList>
    </citation>
    <scope>NUCLEOTIDE SEQUENCE [LARGE SCALE GENOMIC DNA]</scope>
    <source>
        <strain evidence="6 7">DSM 14555</strain>
    </source>
</reference>
<keyword evidence="2" id="KW-0813">Transport</keyword>
<evidence type="ECO:0000256" key="2">
    <source>
        <dbReference type="ARBA" id="ARBA00022448"/>
    </source>
</evidence>
<evidence type="ECO:0000256" key="3">
    <source>
        <dbReference type="ARBA" id="ARBA00022729"/>
    </source>
</evidence>
<dbReference type="PIRSF" id="PIRSF002741">
    <property type="entry name" value="MppA"/>
    <property type="match status" value="1"/>
</dbReference>
<evidence type="ECO:0000256" key="4">
    <source>
        <dbReference type="SAM" id="SignalP"/>
    </source>
</evidence>
<dbReference type="PANTHER" id="PTHR30290">
    <property type="entry name" value="PERIPLASMIC BINDING COMPONENT OF ABC TRANSPORTER"/>
    <property type="match status" value="1"/>
</dbReference>